<keyword evidence="7" id="KW-1185">Reference proteome</keyword>
<dbReference type="InterPro" id="IPR013249">
    <property type="entry name" value="RNA_pol_sigma70_r4_t2"/>
</dbReference>
<name>A0ABW3Z6S1_9HYPH</name>
<keyword evidence="2" id="KW-0805">Transcription regulation</keyword>
<dbReference type="NCBIfam" id="TIGR02937">
    <property type="entry name" value="sigma70-ECF"/>
    <property type="match status" value="1"/>
</dbReference>
<evidence type="ECO:0000259" key="5">
    <source>
        <dbReference type="Pfam" id="PF08281"/>
    </source>
</evidence>
<reference evidence="7" key="1">
    <citation type="journal article" date="2019" name="Int. J. Syst. Evol. Microbiol.">
        <title>The Global Catalogue of Microorganisms (GCM) 10K type strain sequencing project: providing services to taxonomists for standard genome sequencing and annotation.</title>
        <authorList>
            <consortium name="The Broad Institute Genomics Platform"/>
            <consortium name="The Broad Institute Genome Sequencing Center for Infectious Disease"/>
            <person name="Wu L."/>
            <person name="Ma J."/>
        </authorList>
    </citation>
    <scope>NUCLEOTIDE SEQUENCE [LARGE SCALE GENOMIC DNA]</scope>
    <source>
        <strain evidence="7">CCUG 61696</strain>
    </source>
</reference>
<sequence>MTTVTGALTGRGAGDGHDLLNRAIEAHYEEMIAAASRGGRTRAAALDIVHDLYVKLAMRPEILADKRSLGAFLRRAAANLGVDRLRREGFERRLFSGAEEEAAAVAAQCPAPDHALDVERRIAVLRRAIAELPPRRRAVFVLHRMHGTSPAEIADRLKLTRNMVDRHLRRAFAHCLDRLAEFD</sequence>
<dbReference type="PANTHER" id="PTHR43133">
    <property type="entry name" value="RNA POLYMERASE ECF-TYPE SIGMA FACTO"/>
    <property type="match status" value="1"/>
</dbReference>
<evidence type="ECO:0000313" key="6">
    <source>
        <dbReference type="EMBL" id="MFD1331979.1"/>
    </source>
</evidence>
<evidence type="ECO:0000256" key="1">
    <source>
        <dbReference type="ARBA" id="ARBA00010641"/>
    </source>
</evidence>
<dbReference type="RefSeq" id="WP_378775212.1">
    <property type="nucleotide sequence ID" value="NZ_JBHTMX010000053.1"/>
</dbReference>
<keyword evidence="4" id="KW-0804">Transcription</keyword>
<dbReference type="PANTHER" id="PTHR43133:SF63">
    <property type="entry name" value="RNA POLYMERASE SIGMA FACTOR FECI-RELATED"/>
    <property type="match status" value="1"/>
</dbReference>
<dbReference type="SUPFAM" id="SSF88946">
    <property type="entry name" value="Sigma2 domain of RNA polymerase sigma factors"/>
    <property type="match status" value="1"/>
</dbReference>
<dbReference type="InterPro" id="IPR013324">
    <property type="entry name" value="RNA_pol_sigma_r3/r4-like"/>
</dbReference>
<organism evidence="6 7">
    <name type="scientific">Methylopila musalis</name>
    <dbReference type="NCBI Taxonomy" id="1134781"/>
    <lineage>
        <taxon>Bacteria</taxon>
        <taxon>Pseudomonadati</taxon>
        <taxon>Pseudomonadota</taxon>
        <taxon>Alphaproteobacteria</taxon>
        <taxon>Hyphomicrobiales</taxon>
        <taxon>Methylopilaceae</taxon>
        <taxon>Methylopila</taxon>
    </lineage>
</organism>
<comment type="caution">
    <text evidence="6">The sequence shown here is derived from an EMBL/GenBank/DDBJ whole genome shotgun (WGS) entry which is preliminary data.</text>
</comment>
<feature type="domain" description="RNA polymerase sigma factor 70 region 4 type 2" evidence="5">
    <location>
        <begin position="125"/>
        <end position="175"/>
    </location>
</feature>
<evidence type="ECO:0000256" key="2">
    <source>
        <dbReference type="ARBA" id="ARBA00023015"/>
    </source>
</evidence>
<keyword evidence="3" id="KW-0731">Sigma factor</keyword>
<proteinExistence type="inferred from homology"/>
<dbReference type="InterPro" id="IPR036388">
    <property type="entry name" value="WH-like_DNA-bd_sf"/>
</dbReference>
<dbReference type="SUPFAM" id="SSF88659">
    <property type="entry name" value="Sigma3 and sigma4 domains of RNA polymerase sigma factors"/>
    <property type="match status" value="1"/>
</dbReference>
<comment type="similarity">
    <text evidence="1">Belongs to the sigma-70 factor family. ECF subfamily.</text>
</comment>
<dbReference type="InterPro" id="IPR014284">
    <property type="entry name" value="RNA_pol_sigma-70_dom"/>
</dbReference>
<dbReference type="EMBL" id="JBHTMX010000053">
    <property type="protein sequence ID" value="MFD1331979.1"/>
    <property type="molecule type" value="Genomic_DNA"/>
</dbReference>
<evidence type="ECO:0000256" key="4">
    <source>
        <dbReference type="ARBA" id="ARBA00023163"/>
    </source>
</evidence>
<dbReference type="InterPro" id="IPR013325">
    <property type="entry name" value="RNA_pol_sigma_r2"/>
</dbReference>
<evidence type="ECO:0000256" key="3">
    <source>
        <dbReference type="ARBA" id="ARBA00023082"/>
    </source>
</evidence>
<evidence type="ECO:0000313" key="7">
    <source>
        <dbReference type="Proteomes" id="UP001597171"/>
    </source>
</evidence>
<dbReference type="Gene3D" id="1.10.1740.10">
    <property type="match status" value="1"/>
</dbReference>
<dbReference type="Gene3D" id="1.10.10.10">
    <property type="entry name" value="Winged helix-like DNA-binding domain superfamily/Winged helix DNA-binding domain"/>
    <property type="match status" value="1"/>
</dbReference>
<dbReference type="InterPro" id="IPR039425">
    <property type="entry name" value="RNA_pol_sigma-70-like"/>
</dbReference>
<protein>
    <submittedName>
        <fullName evidence="6">RNA polymerase sigma factor</fullName>
    </submittedName>
</protein>
<gene>
    <name evidence="6" type="ORF">ACFQ4O_08200</name>
</gene>
<accession>A0ABW3Z6S1</accession>
<dbReference type="Proteomes" id="UP001597171">
    <property type="component" value="Unassembled WGS sequence"/>
</dbReference>
<dbReference type="Pfam" id="PF08281">
    <property type="entry name" value="Sigma70_r4_2"/>
    <property type="match status" value="1"/>
</dbReference>